<feature type="region of interest" description="Disordered" evidence="1">
    <location>
        <begin position="156"/>
        <end position="193"/>
    </location>
</feature>
<organism evidence="3 4">
    <name type="scientific">Platanthera zijinensis</name>
    <dbReference type="NCBI Taxonomy" id="2320716"/>
    <lineage>
        <taxon>Eukaryota</taxon>
        <taxon>Viridiplantae</taxon>
        <taxon>Streptophyta</taxon>
        <taxon>Embryophyta</taxon>
        <taxon>Tracheophyta</taxon>
        <taxon>Spermatophyta</taxon>
        <taxon>Magnoliopsida</taxon>
        <taxon>Liliopsida</taxon>
        <taxon>Asparagales</taxon>
        <taxon>Orchidaceae</taxon>
        <taxon>Orchidoideae</taxon>
        <taxon>Orchideae</taxon>
        <taxon>Orchidinae</taxon>
        <taxon>Platanthera</taxon>
    </lineage>
</organism>
<feature type="compositionally biased region" description="Polar residues" evidence="1">
    <location>
        <begin position="757"/>
        <end position="768"/>
    </location>
</feature>
<dbReference type="GO" id="GO:0030620">
    <property type="term" value="F:U2 snRNA binding"/>
    <property type="evidence" value="ECO:0007669"/>
    <property type="project" value="TreeGrafter"/>
</dbReference>
<evidence type="ECO:0000313" key="4">
    <source>
        <dbReference type="Proteomes" id="UP001418222"/>
    </source>
</evidence>
<feature type="domain" description="Coilin tudor" evidence="2">
    <location>
        <begin position="1152"/>
        <end position="1250"/>
    </location>
</feature>
<feature type="region of interest" description="Disordered" evidence="1">
    <location>
        <begin position="315"/>
        <end position="376"/>
    </location>
</feature>
<feature type="compositionally biased region" description="Polar residues" evidence="1">
    <location>
        <begin position="710"/>
        <end position="719"/>
    </location>
</feature>
<dbReference type="Pfam" id="PF23086">
    <property type="entry name" value="Tudor_Coilin"/>
    <property type="match status" value="1"/>
</dbReference>
<proteinExistence type="predicted"/>
<gene>
    <name evidence="3" type="ORF">KSP39_PZI015671</name>
</gene>
<feature type="compositionally biased region" description="Polar residues" evidence="1">
    <location>
        <begin position="991"/>
        <end position="1016"/>
    </location>
</feature>
<feature type="compositionally biased region" description="Polar residues" evidence="1">
    <location>
        <begin position="442"/>
        <end position="451"/>
    </location>
</feature>
<dbReference type="GO" id="GO:0015030">
    <property type="term" value="C:Cajal body"/>
    <property type="evidence" value="ECO:0007669"/>
    <property type="project" value="TreeGrafter"/>
</dbReference>
<feature type="compositionally biased region" description="Polar residues" evidence="1">
    <location>
        <begin position="830"/>
        <end position="844"/>
    </location>
</feature>
<feature type="compositionally biased region" description="Polar residues" evidence="1">
    <location>
        <begin position="863"/>
        <end position="872"/>
    </location>
</feature>
<feature type="compositionally biased region" description="Polar residues" evidence="1">
    <location>
        <begin position="682"/>
        <end position="691"/>
    </location>
</feature>
<reference evidence="3 4" key="1">
    <citation type="journal article" date="2022" name="Nat. Plants">
        <title>Genomes of leafy and leafless Platanthera orchids illuminate the evolution of mycoheterotrophy.</title>
        <authorList>
            <person name="Li M.H."/>
            <person name="Liu K.W."/>
            <person name="Li Z."/>
            <person name="Lu H.C."/>
            <person name="Ye Q.L."/>
            <person name="Zhang D."/>
            <person name="Wang J.Y."/>
            <person name="Li Y.F."/>
            <person name="Zhong Z.M."/>
            <person name="Liu X."/>
            <person name="Yu X."/>
            <person name="Liu D.K."/>
            <person name="Tu X.D."/>
            <person name="Liu B."/>
            <person name="Hao Y."/>
            <person name="Liao X.Y."/>
            <person name="Jiang Y.T."/>
            <person name="Sun W.H."/>
            <person name="Chen J."/>
            <person name="Chen Y.Q."/>
            <person name="Ai Y."/>
            <person name="Zhai J.W."/>
            <person name="Wu S.S."/>
            <person name="Zhou Z."/>
            <person name="Hsiao Y.Y."/>
            <person name="Wu W.L."/>
            <person name="Chen Y.Y."/>
            <person name="Lin Y.F."/>
            <person name="Hsu J.L."/>
            <person name="Li C.Y."/>
            <person name="Wang Z.W."/>
            <person name="Zhao X."/>
            <person name="Zhong W.Y."/>
            <person name="Ma X.K."/>
            <person name="Ma L."/>
            <person name="Huang J."/>
            <person name="Chen G.Z."/>
            <person name="Huang M.Z."/>
            <person name="Huang L."/>
            <person name="Peng D.H."/>
            <person name="Luo Y.B."/>
            <person name="Zou S.Q."/>
            <person name="Chen S.P."/>
            <person name="Lan S."/>
            <person name="Tsai W.C."/>
            <person name="Van de Peer Y."/>
            <person name="Liu Z.J."/>
        </authorList>
    </citation>
    <scope>NUCLEOTIDE SEQUENCE [LARGE SCALE GENOMIC DNA]</scope>
    <source>
        <strain evidence="3">Lor287</strain>
    </source>
</reference>
<feature type="compositionally biased region" description="Polar residues" evidence="1">
    <location>
        <begin position="496"/>
        <end position="510"/>
    </location>
</feature>
<evidence type="ECO:0000256" key="1">
    <source>
        <dbReference type="SAM" id="MobiDB-lite"/>
    </source>
</evidence>
<feature type="compositionally biased region" description="Polar residues" evidence="1">
    <location>
        <begin position="518"/>
        <end position="532"/>
    </location>
</feature>
<feature type="region of interest" description="Disordered" evidence="1">
    <location>
        <begin position="829"/>
        <end position="888"/>
    </location>
</feature>
<feature type="compositionally biased region" description="Polar residues" evidence="1">
    <location>
        <begin position="315"/>
        <end position="328"/>
    </location>
</feature>
<keyword evidence="4" id="KW-1185">Reference proteome</keyword>
<feature type="compositionally biased region" description="Polar residues" evidence="1">
    <location>
        <begin position="729"/>
        <end position="744"/>
    </location>
</feature>
<dbReference type="GO" id="GO:0030619">
    <property type="term" value="F:U1 snRNA binding"/>
    <property type="evidence" value="ECO:0007669"/>
    <property type="project" value="TreeGrafter"/>
</dbReference>
<feature type="compositionally biased region" description="Basic and acidic residues" evidence="1">
    <location>
        <begin position="1372"/>
        <end position="1387"/>
    </location>
</feature>
<feature type="region of interest" description="Disordered" evidence="1">
    <location>
        <begin position="1372"/>
        <end position="1391"/>
    </location>
</feature>
<feature type="compositionally biased region" description="Basic residues" evidence="1">
    <location>
        <begin position="353"/>
        <end position="364"/>
    </location>
</feature>
<feature type="region of interest" description="Disordered" evidence="1">
    <location>
        <begin position="423"/>
        <end position="546"/>
    </location>
</feature>
<dbReference type="GO" id="GO:0000387">
    <property type="term" value="P:spliceosomal snRNP assembly"/>
    <property type="evidence" value="ECO:0007669"/>
    <property type="project" value="TreeGrafter"/>
</dbReference>
<dbReference type="InterPro" id="IPR024822">
    <property type="entry name" value="Coilin"/>
</dbReference>
<evidence type="ECO:0000313" key="3">
    <source>
        <dbReference type="EMBL" id="KAK8933306.1"/>
    </source>
</evidence>
<dbReference type="PANTHER" id="PTHR15197:SF0">
    <property type="entry name" value="COILIN"/>
    <property type="match status" value="1"/>
</dbReference>
<evidence type="ECO:0000259" key="2">
    <source>
        <dbReference type="Pfam" id="PF23086"/>
    </source>
</evidence>
<feature type="region of interest" description="Disordered" evidence="1">
    <location>
        <begin position="979"/>
        <end position="1021"/>
    </location>
</feature>
<feature type="compositionally biased region" description="Low complexity" evidence="1">
    <location>
        <begin position="1269"/>
        <end position="1291"/>
    </location>
</feature>
<protein>
    <recommendedName>
        <fullName evidence="2">Coilin tudor domain-containing protein</fullName>
    </recommendedName>
</protein>
<feature type="compositionally biased region" description="Basic and acidic residues" evidence="1">
    <location>
        <begin position="533"/>
        <end position="546"/>
    </location>
</feature>
<comment type="caution">
    <text evidence="3">The sequence shown here is derived from an EMBL/GenBank/DDBJ whole genome shotgun (WGS) entry which is preliminary data.</text>
</comment>
<feature type="region of interest" description="Disordered" evidence="1">
    <location>
        <begin position="682"/>
        <end position="799"/>
    </location>
</feature>
<sequence>MAEPVRLRVMFGDAGLLKRSQQRRGLQRCLLQLRPDVATIADLAAQIHQNFGLHRSCPHGIIISMDDFVLPPFETTSILKDDDMIMINKNGVAFKDAVKFCGNQYQEQVLQSRDLAHSKKKLAIMDQIIDSIVGSDGDEDDLVLYNGSAVRMVTPQSEKKNAGCKRKRSTELQSSDNTLAIKDSHGDSVADEEDISLHGKIKHKGATSNEMVNANCKKKHTNKFQADKGHLTLPVRHKESSSGEMIQGKQNKKHFDKLLGSDGTLTIEDSQGNSQGDEHDDGLLGIIAHKEVSSNEMMNLKHNRKHLNKLQASNSTLTSKNSHGNSQGDDQDLGLPNKLKSQEESSQCEMSNTKRKKKHSHCHQGSKSEKPTETPSEITNVLKKIHSNKQGASDGTLTIEDSQGNLQREEQDDGLLGIVAHKEATSNDTMNSKHKRKRLNKLQASNTLTSKNSRRDSQGDEEDLGLPNEKKSQEESPQCEMANTKRKKKPSHRHQGSTSEAPTETPSKITNVIKRIPSNKQKTSDGTLTIEDSQGKSKRNEHDDGLFGIIAHKESTSNEMMNSKRKVKHHNKLQASNMLTSNNSQVELHGDEVDLGLPTEKKSLEESPQCEMANTKRKKKYSHRHQGSNGTLTIEDSQENSQRDEHDEGILGIIAHKTATSNEMMNSKHKRKRLNTLQDSNTLASKNSQGDSHGDDENLVLPNEKKSQEESLQCEMTNTKLKKKHSHRPQGSNNTLATANSQGDVVNEDDIKFPNRSEASTETPSKMTNMFKRIHSNKQDASDGTSTIEDSQENSQRDEHEGLLGIIVHKEATSNEMMNSKYKRKRLNKLQDSNTLTSKNSQGDSHGDDEDLGLPNVKKSQEKSSQCDMANTKQKKKHSHGHQGSNNALAIANSQGGVVDEDDINLPNRSEASTETPSKMTNMFKRIHSNKQEASENKFKGIHDVYASMNGVNGDEWKMKSRSARRKKAKKIFYRSQGLKKKMTDNKKVNHSSQNPSMPISHNSVEIQNPESNNQEEPSDYANADQNIDVNINIAPVIVRPGHIRFESSGERSVPKDDPVDTFHWNGITSKKKGQKWGMEKSYYNWNNDSFNLLSCGESDAQGTEVIEVSNEKAAVEEVESHKGSIAEQVEPVIECDENSLSEEPEPQKQLINYESFLPLTRPPEDGDLLIYRVVELSSSWCPELSPFRVGRVSLYDPCSSKIILLPLPEYPLISEETLDEGQESVSLYEEDGTLKIDFSSLVDVRLFKSPESKETTPNFAIEETTPSFPIEETTPNIPTEETTPNFPIEETTPHIPVEETTPSFPIEETTPHIPVEETTPSFPIEETQNDGPVNIQESEACSNQAANKQHIGDGWEAIKLALDEKKAQLEKQNKFDKRRDSSRRAETGPWSYKALRRNALGPTLAILRSSRGD</sequence>
<accession>A0AAP0B813</accession>
<feature type="region of interest" description="Disordered" evidence="1">
    <location>
        <begin position="600"/>
        <end position="648"/>
    </location>
</feature>
<feature type="region of interest" description="Disordered" evidence="1">
    <location>
        <begin position="1269"/>
        <end position="1309"/>
    </location>
</feature>
<dbReference type="Proteomes" id="UP001418222">
    <property type="component" value="Unassembled WGS sequence"/>
</dbReference>
<dbReference type="PANTHER" id="PTHR15197">
    <property type="entry name" value="COILIN P80"/>
    <property type="match status" value="1"/>
</dbReference>
<feature type="compositionally biased region" description="Basic residues" evidence="1">
    <location>
        <begin position="484"/>
        <end position="495"/>
    </location>
</feature>
<name>A0AAP0B813_9ASPA</name>
<feature type="compositionally biased region" description="Basic residues" evidence="1">
    <location>
        <begin position="615"/>
        <end position="626"/>
    </location>
</feature>
<dbReference type="EMBL" id="JBBWWQ010000013">
    <property type="protein sequence ID" value="KAK8933306.1"/>
    <property type="molecule type" value="Genomic_DNA"/>
</dbReference>
<dbReference type="InterPro" id="IPR056398">
    <property type="entry name" value="Tudor_Coilin"/>
</dbReference>